<proteinExistence type="predicted"/>
<dbReference type="AlphaFoldDB" id="A0A1I2V8B8"/>
<dbReference type="RefSeq" id="WP_093674362.1">
    <property type="nucleotide sequence ID" value="NZ_FOOY01000025.1"/>
</dbReference>
<protein>
    <submittedName>
        <fullName evidence="1">Uncharacterized protein</fullName>
    </submittedName>
</protein>
<organism evidence="1 2">
    <name type="scientific">Sporolactobacillus nakayamae</name>
    <dbReference type="NCBI Taxonomy" id="269670"/>
    <lineage>
        <taxon>Bacteria</taxon>
        <taxon>Bacillati</taxon>
        <taxon>Bacillota</taxon>
        <taxon>Bacilli</taxon>
        <taxon>Bacillales</taxon>
        <taxon>Sporolactobacillaceae</taxon>
        <taxon>Sporolactobacillus</taxon>
    </lineage>
</organism>
<dbReference type="OrthoDB" id="1932566at2"/>
<accession>A0A1I2V8B8</accession>
<sequence>MKKGNLMILIILSVSLTVNVVLTVNYSNSMEKVNGLTKKVADYSKKMASIKKENKQNSATKNALSELSNWKVKPKPIGSYKYDRNKTNGAVMTPYEADAIYNSNKKYQKVGLDGVQAPNPFGDKMINRATVTDELAQKYLLSMINNPKERTRQRIDWLSYAVLINKSGLKHRKVYADLLARWQNNYDFSQLAKERKTIENLQK</sequence>
<dbReference type="EMBL" id="FOOY01000025">
    <property type="protein sequence ID" value="SFG85615.1"/>
    <property type="molecule type" value="Genomic_DNA"/>
</dbReference>
<gene>
    <name evidence="1" type="ORF">SAMN02982927_03004</name>
</gene>
<evidence type="ECO:0000313" key="1">
    <source>
        <dbReference type="EMBL" id="SFG85615.1"/>
    </source>
</evidence>
<reference evidence="2" key="1">
    <citation type="submission" date="2016-10" db="EMBL/GenBank/DDBJ databases">
        <authorList>
            <person name="Varghese N."/>
            <person name="Submissions S."/>
        </authorList>
    </citation>
    <scope>NUCLEOTIDE SEQUENCE [LARGE SCALE GENOMIC DNA]</scope>
    <source>
        <strain evidence="2">ATCC 700379</strain>
    </source>
</reference>
<name>A0A1I2V8B8_9BACL</name>
<keyword evidence="2" id="KW-1185">Reference proteome</keyword>
<dbReference type="Proteomes" id="UP000198752">
    <property type="component" value="Unassembled WGS sequence"/>
</dbReference>
<evidence type="ECO:0000313" key="2">
    <source>
        <dbReference type="Proteomes" id="UP000198752"/>
    </source>
</evidence>